<dbReference type="SUPFAM" id="SSF51366">
    <property type="entry name" value="Ribulose-phoshate binding barrel"/>
    <property type="match status" value="1"/>
</dbReference>
<keyword evidence="3 5" id="KW-0368">Histidine biosynthesis</keyword>
<keyword evidence="6" id="KW-0614">Plasmid</keyword>
<evidence type="ECO:0000313" key="7">
    <source>
        <dbReference type="Proteomes" id="UP000232638"/>
    </source>
</evidence>
<dbReference type="InterPro" id="IPR006062">
    <property type="entry name" value="His_biosynth"/>
</dbReference>
<dbReference type="Pfam" id="PF00977">
    <property type="entry name" value="His_biosynth"/>
    <property type="match status" value="1"/>
</dbReference>
<comment type="pathway">
    <text evidence="4">Amino-acid biosynthesis.</text>
</comment>
<evidence type="ECO:0000256" key="1">
    <source>
        <dbReference type="ARBA" id="ARBA00009667"/>
    </source>
</evidence>
<reference evidence="6 7" key="1">
    <citation type="submission" date="2017-03" db="EMBL/GenBank/DDBJ databases">
        <title>Complete genome sequence of Candidatus 'Thiodictyon syntrophicum' sp. nov. strain Cad16T, a photolithoautotroph purple sulfur bacterium isolated from an alpine meromictic lake.</title>
        <authorList>
            <person name="Luedin S.M."/>
            <person name="Pothier J.F."/>
            <person name="Danza F."/>
            <person name="Storelli N."/>
            <person name="Wittwer M."/>
            <person name="Tonolla M."/>
        </authorList>
    </citation>
    <scope>NUCLEOTIDE SEQUENCE [LARGE SCALE GENOMIC DNA]</scope>
    <source>
        <strain evidence="6 7">Cad16T</strain>
        <plasmid evidence="7">Plasmid pts485</plasmid>
    </source>
</reference>
<dbReference type="InterPro" id="IPR011060">
    <property type="entry name" value="RibuloseP-bd_barrel"/>
</dbReference>
<dbReference type="Proteomes" id="UP000232638">
    <property type="component" value="Plasmid pTs485"/>
</dbReference>
<gene>
    <name evidence="6" type="ORF">THSYN_31760</name>
</gene>
<evidence type="ECO:0000256" key="5">
    <source>
        <dbReference type="RuleBase" id="RU003657"/>
    </source>
</evidence>
<evidence type="ECO:0000256" key="2">
    <source>
        <dbReference type="ARBA" id="ARBA00022605"/>
    </source>
</evidence>
<geneLocation type="plasmid" evidence="7">
    <name>pts485</name>
</geneLocation>
<dbReference type="Gene3D" id="3.20.20.70">
    <property type="entry name" value="Aldolase class I"/>
    <property type="match status" value="1"/>
</dbReference>
<dbReference type="GO" id="GO:0000105">
    <property type="term" value="P:L-histidine biosynthetic process"/>
    <property type="evidence" value="ECO:0007669"/>
    <property type="project" value="UniProtKB-KW"/>
</dbReference>
<dbReference type="EMBL" id="CP020372">
    <property type="protein sequence ID" value="AUB85497.1"/>
    <property type="molecule type" value="Genomic_DNA"/>
</dbReference>
<proteinExistence type="inferred from homology"/>
<sequence>MKLIPVIDLKGGLVVAARLGDRRRYAPITSPLCPTAAPAAVAAALLGLHPFAVLYLADLDAIGGAAGHLEVVERLHRQHPGVSLWVDRGLTDLARLAHVARPVIGSESIADLDQWADLKARLDDPVLSLDYRADQFLGPAGLDRRPELWPMDLILMTLARVGSGQGPDLDRLGALRQLAPGHRVYAAGGVRDGADLRRLRALGVAGALVSTALHQGGIPPGDLAELDDG</sequence>
<evidence type="ECO:0000256" key="3">
    <source>
        <dbReference type="ARBA" id="ARBA00023102"/>
    </source>
</evidence>
<dbReference type="OrthoDB" id="8535539at2"/>
<keyword evidence="2 5" id="KW-0028">Amino-acid biosynthesis</keyword>
<protein>
    <recommendedName>
        <fullName evidence="8">Nickel transporter</fullName>
    </recommendedName>
</protein>
<name>A0A2K8UJ02_9GAMM</name>
<dbReference type="InterPro" id="IPR013785">
    <property type="entry name" value="Aldolase_TIM"/>
</dbReference>
<dbReference type="AlphaFoldDB" id="A0A2K8UJ02"/>
<evidence type="ECO:0000256" key="4">
    <source>
        <dbReference type="ARBA" id="ARBA00029440"/>
    </source>
</evidence>
<dbReference type="CDD" id="cd04723">
    <property type="entry name" value="HisA_HisF"/>
    <property type="match status" value="1"/>
</dbReference>
<organism evidence="6 7">
    <name type="scientific">Candidatus Thiodictyon syntrophicum</name>
    <dbReference type="NCBI Taxonomy" id="1166950"/>
    <lineage>
        <taxon>Bacteria</taxon>
        <taxon>Pseudomonadati</taxon>
        <taxon>Pseudomonadota</taxon>
        <taxon>Gammaproteobacteria</taxon>
        <taxon>Chromatiales</taxon>
        <taxon>Chromatiaceae</taxon>
        <taxon>Thiodictyon</taxon>
    </lineage>
</organism>
<comment type="similarity">
    <text evidence="1 5">Belongs to the HisA/HisF family.</text>
</comment>
<accession>A0A2K8UJ02</accession>
<evidence type="ECO:0000313" key="6">
    <source>
        <dbReference type="EMBL" id="AUB85497.1"/>
    </source>
</evidence>
<dbReference type="KEGG" id="tsy:THSYN_31760"/>
<keyword evidence="7" id="KW-1185">Reference proteome</keyword>
<dbReference type="RefSeq" id="WP_100923120.1">
    <property type="nucleotide sequence ID" value="NZ_CP020372.1"/>
</dbReference>
<evidence type="ECO:0008006" key="8">
    <source>
        <dbReference type="Google" id="ProtNLM"/>
    </source>
</evidence>